<feature type="transmembrane region" description="Helical" evidence="10">
    <location>
        <begin position="358"/>
        <end position="383"/>
    </location>
</feature>
<evidence type="ECO:0000313" key="14">
    <source>
        <dbReference type="WBParaSite" id="HDID_0000955301-mRNA-1"/>
    </source>
</evidence>
<dbReference type="PANTHER" id="PTHR22589:SF14">
    <property type="entry name" value="CHOLINE O-ACETYLTRANSFERASE"/>
    <property type="match status" value="1"/>
</dbReference>
<evidence type="ECO:0000256" key="9">
    <source>
        <dbReference type="SAM" id="Coils"/>
    </source>
</evidence>
<dbReference type="PANTHER" id="PTHR22589">
    <property type="entry name" value="CARNITINE O-ACYLTRANSFERASE"/>
    <property type="match status" value="1"/>
</dbReference>
<gene>
    <name evidence="12" type="ORF">HDID_LOCUS9551</name>
</gene>
<dbReference type="InterPro" id="IPR039551">
    <property type="entry name" value="Cho/carn_acyl_trans"/>
</dbReference>
<proteinExistence type="inferred from homology"/>
<dbReference type="GO" id="GO:0005737">
    <property type="term" value="C:cytoplasm"/>
    <property type="evidence" value="ECO:0007669"/>
    <property type="project" value="TreeGrafter"/>
</dbReference>
<evidence type="ECO:0000256" key="7">
    <source>
        <dbReference type="ARBA" id="ARBA00040495"/>
    </source>
</evidence>
<feature type="transmembrane region" description="Helical" evidence="10">
    <location>
        <begin position="96"/>
        <end position="113"/>
    </location>
</feature>
<comment type="subcellular location">
    <subcellularLocation>
        <location evidence="1">Membrane</location>
        <topology evidence="1">Multi-pass membrane protein</topology>
    </subcellularLocation>
</comment>
<feature type="coiled-coil region" evidence="9">
    <location>
        <begin position="970"/>
        <end position="997"/>
    </location>
</feature>
<evidence type="ECO:0000256" key="5">
    <source>
        <dbReference type="ARBA" id="ARBA00023315"/>
    </source>
</evidence>
<evidence type="ECO:0000259" key="11">
    <source>
        <dbReference type="PROSITE" id="PS50850"/>
    </source>
</evidence>
<evidence type="ECO:0000256" key="8">
    <source>
        <dbReference type="PIRSR" id="PIRSR600542-1"/>
    </source>
</evidence>
<accession>A0A158QFV5</accession>
<evidence type="ECO:0000256" key="1">
    <source>
        <dbReference type="ARBA" id="ARBA00004141"/>
    </source>
</evidence>
<dbReference type="InterPro" id="IPR020846">
    <property type="entry name" value="MFS_dom"/>
</dbReference>
<feature type="transmembrane region" description="Helical" evidence="10">
    <location>
        <begin position="303"/>
        <end position="321"/>
    </location>
</feature>
<dbReference type="Gene3D" id="3.30.559.70">
    <property type="entry name" value="Choline/Carnitine o-acyltransferase, domain 2"/>
    <property type="match status" value="1"/>
</dbReference>
<keyword evidence="5" id="KW-0012">Acyltransferase</keyword>
<dbReference type="GO" id="GO:0016020">
    <property type="term" value="C:membrane"/>
    <property type="evidence" value="ECO:0007669"/>
    <property type="project" value="UniProtKB-SubCell"/>
</dbReference>
<keyword evidence="9" id="KW-0175">Coiled coil</keyword>
<dbReference type="Gene3D" id="1.20.1250.20">
    <property type="entry name" value="MFS general substrate transporter like domains"/>
    <property type="match status" value="1"/>
</dbReference>
<dbReference type="GO" id="GO:0008292">
    <property type="term" value="P:acetylcholine biosynthetic process"/>
    <property type="evidence" value="ECO:0007669"/>
    <property type="project" value="TreeGrafter"/>
</dbReference>
<dbReference type="Pfam" id="PF00755">
    <property type="entry name" value="Carn_acyltransf"/>
    <property type="match status" value="1"/>
</dbReference>
<dbReference type="EC" id="2.3.1.6" evidence="6"/>
<feature type="transmembrane region" description="Helical" evidence="10">
    <location>
        <begin position="420"/>
        <end position="444"/>
    </location>
</feature>
<dbReference type="GO" id="GO:0043005">
    <property type="term" value="C:neuron projection"/>
    <property type="evidence" value="ECO:0007669"/>
    <property type="project" value="TreeGrafter"/>
</dbReference>
<dbReference type="CDD" id="cd17383">
    <property type="entry name" value="MFS_SLC18A3_VAChT"/>
    <property type="match status" value="1"/>
</dbReference>
<name>A0A158QFV5_HYMDI</name>
<evidence type="ECO:0000256" key="4">
    <source>
        <dbReference type="ARBA" id="ARBA00022979"/>
    </source>
</evidence>
<dbReference type="Pfam" id="PF07690">
    <property type="entry name" value="MFS_1"/>
    <property type="match status" value="1"/>
</dbReference>
<dbReference type="EMBL" id="UYSG01011319">
    <property type="protein sequence ID" value="VDL61936.1"/>
    <property type="molecule type" value="Genomic_DNA"/>
</dbReference>
<keyword evidence="10" id="KW-0472">Membrane</keyword>
<reference evidence="12 13" key="2">
    <citation type="submission" date="2018-11" db="EMBL/GenBank/DDBJ databases">
        <authorList>
            <consortium name="Pathogen Informatics"/>
        </authorList>
    </citation>
    <scope>NUCLEOTIDE SEQUENCE [LARGE SCALE GENOMIC DNA]</scope>
</reference>
<dbReference type="WBParaSite" id="HDID_0000955301-mRNA-1">
    <property type="protein sequence ID" value="HDID_0000955301-mRNA-1"/>
    <property type="gene ID" value="HDID_0000955301"/>
</dbReference>
<organism evidence="14">
    <name type="scientific">Hymenolepis diminuta</name>
    <name type="common">Rat tapeworm</name>
    <dbReference type="NCBI Taxonomy" id="6216"/>
    <lineage>
        <taxon>Eukaryota</taxon>
        <taxon>Metazoa</taxon>
        <taxon>Spiralia</taxon>
        <taxon>Lophotrochozoa</taxon>
        <taxon>Platyhelminthes</taxon>
        <taxon>Cestoda</taxon>
        <taxon>Eucestoda</taxon>
        <taxon>Cyclophyllidea</taxon>
        <taxon>Hymenolepididae</taxon>
        <taxon>Hymenolepis</taxon>
    </lineage>
</organism>
<dbReference type="Proteomes" id="UP000274504">
    <property type="component" value="Unassembled WGS sequence"/>
</dbReference>
<dbReference type="InterPro" id="IPR023213">
    <property type="entry name" value="CAT-like_dom_sf"/>
</dbReference>
<dbReference type="GO" id="GO:0004102">
    <property type="term" value="F:choline O-acetyltransferase activity"/>
    <property type="evidence" value="ECO:0007669"/>
    <property type="project" value="UniProtKB-EC"/>
</dbReference>
<dbReference type="SUPFAM" id="SSF52777">
    <property type="entry name" value="CoA-dependent acyltransferases"/>
    <property type="match status" value="2"/>
</dbReference>
<dbReference type="InterPro" id="IPR042231">
    <property type="entry name" value="Cho/carn_acyl_trans_2"/>
</dbReference>
<keyword evidence="10" id="KW-0812">Transmembrane</keyword>
<feature type="transmembrane region" description="Helical" evidence="10">
    <location>
        <begin position="265"/>
        <end position="283"/>
    </location>
</feature>
<feature type="transmembrane region" description="Helical" evidence="10">
    <location>
        <begin position="185"/>
        <end position="203"/>
    </location>
</feature>
<evidence type="ECO:0000256" key="10">
    <source>
        <dbReference type="SAM" id="Phobius"/>
    </source>
</evidence>
<evidence type="ECO:0000256" key="6">
    <source>
        <dbReference type="ARBA" id="ARBA00039091"/>
    </source>
</evidence>
<feature type="transmembrane region" description="Helical" evidence="10">
    <location>
        <begin position="215"/>
        <end position="235"/>
    </location>
</feature>
<dbReference type="GO" id="GO:0045202">
    <property type="term" value="C:synapse"/>
    <property type="evidence" value="ECO:0007669"/>
    <property type="project" value="GOC"/>
</dbReference>
<dbReference type="AlphaFoldDB" id="A0A158QFV5"/>
<dbReference type="PROSITE" id="PS50850">
    <property type="entry name" value="MFS"/>
    <property type="match status" value="1"/>
</dbReference>
<dbReference type="GO" id="GO:0022857">
    <property type="term" value="F:transmembrane transporter activity"/>
    <property type="evidence" value="ECO:0007669"/>
    <property type="project" value="InterPro"/>
</dbReference>
<dbReference type="InterPro" id="IPR011701">
    <property type="entry name" value="MFS"/>
</dbReference>
<evidence type="ECO:0000313" key="13">
    <source>
        <dbReference type="Proteomes" id="UP000274504"/>
    </source>
</evidence>
<evidence type="ECO:0000256" key="2">
    <source>
        <dbReference type="ARBA" id="ARBA00005232"/>
    </source>
</evidence>
<reference evidence="14" key="1">
    <citation type="submission" date="2016-04" db="UniProtKB">
        <authorList>
            <consortium name="WormBaseParasite"/>
        </authorList>
    </citation>
    <scope>IDENTIFICATION</scope>
</reference>
<evidence type="ECO:0000313" key="12">
    <source>
        <dbReference type="EMBL" id="VDL61936.1"/>
    </source>
</evidence>
<dbReference type="GO" id="GO:0007274">
    <property type="term" value="P:neuromuscular synaptic transmission"/>
    <property type="evidence" value="ECO:0007669"/>
    <property type="project" value="TreeGrafter"/>
</dbReference>
<comment type="similarity">
    <text evidence="2">Belongs to the carnitine/choline acetyltransferase family.</text>
</comment>
<evidence type="ECO:0000256" key="3">
    <source>
        <dbReference type="ARBA" id="ARBA00022679"/>
    </source>
</evidence>
<dbReference type="InterPro" id="IPR036259">
    <property type="entry name" value="MFS_trans_sf"/>
</dbReference>
<keyword evidence="10" id="KW-1133">Transmembrane helix</keyword>
<sequence>MKFCSGLVNYAKSRMLQPESQRRMVLVIVSVALLLDNMLYMVIVPIIPDYLRTMDVLRHQEDLIANFSRTAQLHNYTGKEKIQVTWLVPEAEDAKIGTLFAFKAIVQLFFNPLTGHIIDRIGYDIPMVIGLSVIFISTSIFAFGHSFGVMFTARGLQGVGSAFADTSGLAMIADRYTEENERTMALGIALAFISFGSLFAPPFGGVLYQYCGKEFPFIVLAFLALFDGFMVLFIMKPVRLVRMELQAEGALPKPAPIHRLLRDPYILICAGALVAANVSLAFLEPTIAIWMQDTMQATNSQAGLIWLPSFLPHVLGVYTTVKLAERHQQYQWLMAAIGLLLEGISCLFIPMCSNFVSLMVPICILCYGIALVDTAILPCLGYLVDTRFVSVYGSVYAIADISYCVAYAIGPIVAGNLMSVMNFMGLNICICIFTCAYTPLLYILRKSRVSDEERDKKMGITDEGENEEQLDAIEDLKSQDSMSRKSRLKRQETARFEPAGCRRATSMSNEFAMRAKQLSMECPGYEQGEVTNVTEARPVFAADGSRGVILTTPNTNMSDGSQNVYEMSRSVREFVRRISLKDLEEYPEWDLSKPLPRLPVPELRTTLTRYLGVVAPIVDEEALVKTRRLVHEFIRSGGEGDELQAELKAYAKTQINWAFSWWLDDMYLKNPLPLPVNSNPGMVFPRHQFISARQQLRFAAQLISGILDYKTILDTRSLPIDRVSHNRKGQPLCMEQYYRLFTSYRYPGLNKDKQVTRDLSEVAQNAHCIVACHDEFYKLDLLSHDYRLGEEEIYNQLRRVVREAYADKEKVPRIGALTALPRPRWAQVYEHMSNDPLNAQNLDEIAKSMFILCLDISPIPVIESLDETELTEENGEEYVSEHCQGTQCRNDEFLAEQMLHGQGSDKNEFIISRDGNCGLNYEHSVAEGVAVIRLIEYILKYMQEVKRWQFVRHTSICSLPEPMKLRWNVDDNTQAAINEALSEIDRLTEDLELFVLRFDKFGRDFPKVVNMSPDSFIQLALQLTHYKMHGCLVATYESASTRRFQQGRVDNIRASSVPALKWCRAMVDEKDLTTQDDRIRLLRAAMDWQTEVMLETILGYGVDIHLLGLQQTALMKGRRMPLIFEDSTYKSANWFRLSTSQVPTKMDAFMCYGAVVPDGYGAAYNPHADSIVAVISSWKSNPNTNAVHFADQLEQSLIEMHDLVLSNLELAKQKSSEPNQWTIPEEISGVPEN</sequence>
<protein>
    <recommendedName>
        <fullName evidence="7">Choline O-acetyltransferase</fullName>
        <ecNumber evidence="6">2.3.1.6</ecNumber>
    </recommendedName>
</protein>
<feature type="domain" description="Major facilitator superfamily (MFS) profile" evidence="11">
    <location>
        <begin position="25"/>
        <end position="448"/>
    </location>
</feature>
<feature type="active site" description="Proton acceptor" evidence="8">
    <location>
        <position position="923"/>
    </location>
</feature>
<feature type="transmembrane region" description="Helical" evidence="10">
    <location>
        <begin position="333"/>
        <end position="352"/>
    </location>
</feature>
<keyword evidence="4" id="KW-0530">Neurotransmitter biosynthesis</keyword>
<dbReference type="Gene3D" id="3.30.559.10">
    <property type="entry name" value="Chloramphenicol acetyltransferase-like domain"/>
    <property type="match status" value="1"/>
</dbReference>
<dbReference type="STRING" id="6216.A0A158QFV5"/>
<dbReference type="OrthoDB" id="240216at2759"/>
<dbReference type="SUPFAM" id="SSF103473">
    <property type="entry name" value="MFS general substrate transporter"/>
    <property type="match status" value="1"/>
</dbReference>
<keyword evidence="3" id="KW-0808">Transferase</keyword>
<feature type="transmembrane region" description="Helical" evidence="10">
    <location>
        <begin position="24"/>
        <end position="47"/>
    </location>
</feature>
<feature type="transmembrane region" description="Helical" evidence="10">
    <location>
        <begin position="395"/>
        <end position="414"/>
    </location>
</feature>
<dbReference type="InterPro" id="IPR000542">
    <property type="entry name" value="Carn_acyl_trans"/>
</dbReference>
<feature type="transmembrane region" description="Helical" evidence="10">
    <location>
        <begin position="125"/>
        <end position="143"/>
    </location>
</feature>